<evidence type="ECO:0008006" key="3">
    <source>
        <dbReference type="Google" id="ProtNLM"/>
    </source>
</evidence>
<accession>A0A1G5PUE1</accession>
<reference evidence="1 2" key="1">
    <citation type="submission" date="2016-10" db="EMBL/GenBank/DDBJ databases">
        <authorList>
            <person name="de Groot N.N."/>
        </authorList>
    </citation>
    <scope>NUCLEOTIDE SEQUENCE [LARGE SCALE GENOMIC DNA]</scope>
    <source>
        <strain evidence="1 2">HLD2</strain>
    </source>
</reference>
<name>A0A1G5PUE1_9GAMM</name>
<evidence type="ECO:0000313" key="1">
    <source>
        <dbReference type="EMBL" id="SCZ53194.1"/>
    </source>
</evidence>
<dbReference type="OrthoDB" id="7067708at2"/>
<organism evidence="1 2">
    <name type="scientific">Thiohalomonas denitrificans</name>
    <dbReference type="NCBI Taxonomy" id="415747"/>
    <lineage>
        <taxon>Bacteria</taxon>
        <taxon>Pseudomonadati</taxon>
        <taxon>Pseudomonadota</taxon>
        <taxon>Gammaproteobacteria</taxon>
        <taxon>Thiohalomonadales</taxon>
        <taxon>Thiohalomonadaceae</taxon>
        <taxon>Thiohalomonas</taxon>
    </lineage>
</organism>
<sequence length="147" mass="16993">MQDIRGELETYQKIDIAMEYLNLALREYISDKNMFSVIHLAGAAEELLGKIVSINKNESALERARHWLRSWYGIIGKDTPLNTHLNKHILNIKNGIKHINDSGDLEIELDLNSEAKKVIHRAIENFNQIPQLDTSEELLAYYQHKKV</sequence>
<dbReference type="EMBL" id="FMWD01000002">
    <property type="protein sequence ID" value="SCZ53194.1"/>
    <property type="molecule type" value="Genomic_DNA"/>
</dbReference>
<proteinExistence type="predicted"/>
<evidence type="ECO:0000313" key="2">
    <source>
        <dbReference type="Proteomes" id="UP000199648"/>
    </source>
</evidence>
<dbReference type="AlphaFoldDB" id="A0A1G5PUE1"/>
<protein>
    <recommendedName>
        <fullName evidence="3">HEPN domain-containing protein</fullName>
    </recommendedName>
</protein>
<dbReference type="Proteomes" id="UP000199648">
    <property type="component" value="Unassembled WGS sequence"/>
</dbReference>
<dbReference type="RefSeq" id="WP_092992999.1">
    <property type="nucleotide sequence ID" value="NZ_FMWD01000002.1"/>
</dbReference>
<gene>
    <name evidence="1" type="ORF">SAMN03097708_00886</name>
</gene>
<keyword evidence="2" id="KW-1185">Reference proteome</keyword>